<accession>A0ABV5PEG4</accession>
<sequence length="135" mass="14262">MSFALASRFSARQKSAAVAAAALLGAAGSVLGSASGAVAAPSSAKDTARRMMPAAQFQCFSNIVAHESGWNHHATNASSGAYGLVQALPASKMSSAGTDWKENPKTQIEWGLSYMNSRYGSPCAAWSFWQQNHWY</sequence>
<dbReference type="Proteomes" id="UP001589718">
    <property type="component" value="Unassembled WGS sequence"/>
</dbReference>
<dbReference type="InterPro" id="IPR023346">
    <property type="entry name" value="Lysozyme-like_dom_sf"/>
</dbReference>
<proteinExistence type="predicted"/>
<dbReference type="Gene3D" id="1.10.530.10">
    <property type="match status" value="1"/>
</dbReference>
<dbReference type="SUPFAM" id="SSF53955">
    <property type="entry name" value="Lysozyme-like"/>
    <property type="match status" value="1"/>
</dbReference>
<name>A0ABV5PEG4_STRCM</name>
<feature type="signal peptide" evidence="1">
    <location>
        <begin position="1"/>
        <end position="39"/>
    </location>
</feature>
<keyword evidence="1" id="KW-0732">Signal</keyword>
<evidence type="ECO:0000259" key="2">
    <source>
        <dbReference type="Pfam" id="PF01464"/>
    </source>
</evidence>
<protein>
    <submittedName>
        <fullName evidence="3">Transglycosylase SLT domain-containing protein</fullName>
    </submittedName>
</protein>
<feature type="domain" description="Transglycosylase SLT" evidence="2">
    <location>
        <begin position="58"/>
        <end position="121"/>
    </location>
</feature>
<feature type="chain" id="PRO_5047184059" evidence="1">
    <location>
        <begin position="40"/>
        <end position="135"/>
    </location>
</feature>
<evidence type="ECO:0000256" key="1">
    <source>
        <dbReference type="SAM" id="SignalP"/>
    </source>
</evidence>
<reference evidence="3 4" key="1">
    <citation type="submission" date="2024-09" db="EMBL/GenBank/DDBJ databases">
        <authorList>
            <person name="Sun Q."/>
            <person name="Mori K."/>
        </authorList>
    </citation>
    <scope>NUCLEOTIDE SEQUENCE [LARGE SCALE GENOMIC DNA]</scope>
    <source>
        <strain evidence="3 4">JCM 4362</strain>
    </source>
</reference>
<comment type="caution">
    <text evidence="3">The sequence shown here is derived from an EMBL/GenBank/DDBJ whole genome shotgun (WGS) entry which is preliminary data.</text>
</comment>
<dbReference type="InterPro" id="IPR008258">
    <property type="entry name" value="Transglycosylase_SLT_dom_1"/>
</dbReference>
<dbReference type="Pfam" id="PF01464">
    <property type="entry name" value="SLT"/>
    <property type="match status" value="1"/>
</dbReference>
<dbReference type="EMBL" id="JBHMCR010000006">
    <property type="protein sequence ID" value="MFB9520921.1"/>
    <property type="molecule type" value="Genomic_DNA"/>
</dbReference>
<gene>
    <name evidence="3" type="ORF">ACFFTU_13255</name>
</gene>
<organism evidence="3 4">
    <name type="scientific">Streptomyces cremeus</name>
    <dbReference type="NCBI Taxonomy" id="66881"/>
    <lineage>
        <taxon>Bacteria</taxon>
        <taxon>Bacillati</taxon>
        <taxon>Actinomycetota</taxon>
        <taxon>Actinomycetes</taxon>
        <taxon>Kitasatosporales</taxon>
        <taxon>Streptomycetaceae</taxon>
        <taxon>Streptomyces</taxon>
    </lineage>
</organism>
<evidence type="ECO:0000313" key="4">
    <source>
        <dbReference type="Proteomes" id="UP001589718"/>
    </source>
</evidence>
<dbReference type="RefSeq" id="WP_345223343.1">
    <property type="nucleotide sequence ID" value="NZ_BAAAXE010000013.1"/>
</dbReference>
<evidence type="ECO:0000313" key="3">
    <source>
        <dbReference type="EMBL" id="MFB9520921.1"/>
    </source>
</evidence>
<keyword evidence="4" id="KW-1185">Reference proteome</keyword>